<reference evidence="3" key="1">
    <citation type="submission" date="2018-12" db="EMBL/GenBank/DDBJ databases">
        <title>Tengunoibacter tsumagoiensis gen. nov., sp. nov., Dictyobacter kobayashii sp. nov., D. alpinus sp. nov., and D. joshuensis sp. nov. and description of Dictyobacteraceae fam. nov. within the order Ktedonobacterales isolated from Tengu-no-mugimeshi.</title>
        <authorList>
            <person name="Wang C.M."/>
            <person name="Zheng Y."/>
            <person name="Sakai Y."/>
            <person name="Toyoda A."/>
            <person name="Minakuchi Y."/>
            <person name="Abe K."/>
            <person name="Yokota A."/>
            <person name="Yabe S."/>
        </authorList>
    </citation>
    <scope>NUCLEOTIDE SEQUENCE [LARGE SCALE GENOMIC DNA]</scope>
    <source>
        <strain evidence="3">Uno11</strain>
    </source>
</reference>
<evidence type="ECO:0000313" key="3">
    <source>
        <dbReference type="Proteomes" id="UP000287188"/>
    </source>
</evidence>
<keyword evidence="3" id="KW-1185">Reference proteome</keyword>
<comment type="caution">
    <text evidence="2">The sequence shown here is derived from an EMBL/GenBank/DDBJ whole genome shotgun (WGS) entry which is preliminary data.</text>
</comment>
<organism evidence="2 3">
    <name type="scientific">Dictyobacter kobayashii</name>
    <dbReference type="NCBI Taxonomy" id="2014872"/>
    <lineage>
        <taxon>Bacteria</taxon>
        <taxon>Bacillati</taxon>
        <taxon>Chloroflexota</taxon>
        <taxon>Ktedonobacteria</taxon>
        <taxon>Ktedonobacterales</taxon>
        <taxon>Dictyobacteraceae</taxon>
        <taxon>Dictyobacter</taxon>
    </lineage>
</organism>
<sequence>MVGGRGRLPPANMEITSKRYEAHSFKCGECGGGRSRPHTLHTPTPAPQAPKGKSKKT</sequence>
<evidence type="ECO:0000313" key="2">
    <source>
        <dbReference type="EMBL" id="GCE21863.1"/>
    </source>
</evidence>
<accession>A0A402AS33</accession>
<protein>
    <submittedName>
        <fullName evidence="2">Uncharacterized protein</fullName>
    </submittedName>
</protein>
<dbReference type="EMBL" id="BIFS01000001">
    <property type="protein sequence ID" value="GCE21863.1"/>
    <property type="molecule type" value="Genomic_DNA"/>
</dbReference>
<feature type="region of interest" description="Disordered" evidence="1">
    <location>
        <begin position="28"/>
        <end position="57"/>
    </location>
</feature>
<dbReference type="AlphaFoldDB" id="A0A402AS33"/>
<evidence type="ECO:0000256" key="1">
    <source>
        <dbReference type="SAM" id="MobiDB-lite"/>
    </source>
</evidence>
<dbReference type="Proteomes" id="UP000287188">
    <property type="component" value="Unassembled WGS sequence"/>
</dbReference>
<gene>
    <name evidence="2" type="ORF">KDK_56630</name>
</gene>
<name>A0A402AS33_9CHLR</name>
<proteinExistence type="predicted"/>